<dbReference type="PANTHER" id="PTHR42085">
    <property type="entry name" value="F-BOX DOMAIN-CONTAINING PROTEIN"/>
    <property type="match status" value="1"/>
</dbReference>
<protein>
    <recommendedName>
        <fullName evidence="3">F-box domain-containing protein</fullName>
    </recommendedName>
</protein>
<reference evidence="1 2" key="1">
    <citation type="submission" date="2013-03" db="EMBL/GenBank/DDBJ databases">
        <title>The Genome Sequence of Phialophora europaea CBS 101466.</title>
        <authorList>
            <consortium name="The Broad Institute Genomics Platform"/>
            <person name="Cuomo C."/>
            <person name="de Hoog S."/>
            <person name="Gorbushina A."/>
            <person name="Walker B."/>
            <person name="Young S.K."/>
            <person name="Zeng Q."/>
            <person name="Gargeya S."/>
            <person name="Fitzgerald M."/>
            <person name="Haas B."/>
            <person name="Abouelleil A."/>
            <person name="Allen A.W."/>
            <person name="Alvarado L."/>
            <person name="Arachchi H.M."/>
            <person name="Berlin A.M."/>
            <person name="Chapman S.B."/>
            <person name="Gainer-Dewar J."/>
            <person name="Goldberg J."/>
            <person name="Griggs A."/>
            <person name="Gujja S."/>
            <person name="Hansen M."/>
            <person name="Howarth C."/>
            <person name="Imamovic A."/>
            <person name="Ireland A."/>
            <person name="Larimer J."/>
            <person name="McCowan C."/>
            <person name="Murphy C."/>
            <person name="Pearson M."/>
            <person name="Poon T.W."/>
            <person name="Priest M."/>
            <person name="Roberts A."/>
            <person name="Saif S."/>
            <person name="Shea T."/>
            <person name="Sisk P."/>
            <person name="Sykes S."/>
            <person name="Wortman J."/>
            <person name="Nusbaum C."/>
            <person name="Birren B."/>
        </authorList>
    </citation>
    <scope>NUCLEOTIDE SEQUENCE [LARGE SCALE GENOMIC DNA]</scope>
    <source>
        <strain evidence="1 2">CBS 101466</strain>
    </source>
</reference>
<gene>
    <name evidence="1" type="ORF">HMPREF1541_02763</name>
</gene>
<dbReference type="RefSeq" id="XP_008715340.1">
    <property type="nucleotide sequence ID" value="XM_008717118.1"/>
</dbReference>
<sequence>MAASIDAHGLMATNGFLFGSLSSSSSESGDPEVDSQTAQDSGIDVGDKAFRFMNLPAELRMRIYRVIISQRSRIALDPRNISNPGAFVGTKSSRRFIPLLKVSKTVHAEVIPLLYGDNTFCLIQPLVSNRALSFIGNLALASLQKLEVRVTDGLVDLGAIWDTLKSDCSSLSQLKLVFYHDEENWMKTLTDLALMPKPKPKLDLQLYTSIWAEPTESAISIRKNIDDHFVAAERRRKILRYAPLPKLALITIAASVPGTAAFALVTYSRVGKGSFEPKIDKESDKRTCLRWKEA</sequence>
<evidence type="ECO:0000313" key="2">
    <source>
        <dbReference type="Proteomes" id="UP000030752"/>
    </source>
</evidence>
<dbReference type="EMBL" id="KB822718">
    <property type="protein sequence ID" value="ETN43604.1"/>
    <property type="molecule type" value="Genomic_DNA"/>
</dbReference>
<dbReference type="GeneID" id="19970102"/>
<organism evidence="1 2">
    <name type="scientific">Cyphellophora europaea (strain CBS 101466)</name>
    <name type="common">Phialophora europaea</name>
    <dbReference type="NCBI Taxonomy" id="1220924"/>
    <lineage>
        <taxon>Eukaryota</taxon>
        <taxon>Fungi</taxon>
        <taxon>Dikarya</taxon>
        <taxon>Ascomycota</taxon>
        <taxon>Pezizomycotina</taxon>
        <taxon>Eurotiomycetes</taxon>
        <taxon>Chaetothyriomycetidae</taxon>
        <taxon>Chaetothyriales</taxon>
        <taxon>Cyphellophoraceae</taxon>
        <taxon>Cyphellophora</taxon>
    </lineage>
</organism>
<dbReference type="HOGENOM" id="CLU_946714_0_0_1"/>
<evidence type="ECO:0008006" key="3">
    <source>
        <dbReference type="Google" id="ProtNLM"/>
    </source>
</evidence>
<dbReference type="AlphaFoldDB" id="W2S6P4"/>
<keyword evidence="2" id="KW-1185">Reference proteome</keyword>
<dbReference type="Proteomes" id="UP000030752">
    <property type="component" value="Unassembled WGS sequence"/>
</dbReference>
<dbReference type="PANTHER" id="PTHR42085:SF8">
    <property type="entry name" value="F-BOX DOMAIN-CONTAINING PROTEIN"/>
    <property type="match status" value="1"/>
</dbReference>
<name>W2S6P4_CYPE1</name>
<dbReference type="OrthoDB" id="62952at2759"/>
<dbReference type="InterPro" id="IPR038883">
    <property type="entry name" value="AN11006-like"/>
</dbReference>
<dbReference type="eggNOG" id="ENOG502TDB1">
    <property type="taxonomic scope" value="Eukaryota"/>
</dbReference>
<accession>W2S6P4</accession>
<dbReference type="VEuPathDB" id="FungiDB:HMPREF1541_02763"/>
<evidence type="ECO:0000313" key="1">
    <source>
        <dbReference type="EMBL" id="ETN43604.1"/>
    </source>
</evidence>
<dbReference type="InParanoid" id="W2S6P4"/>
<proteinExistence type="predicted"/>